<dbReference type="Proteomes" id="UP000007752">
    <property type="component" value="Chromosome 8"/>
</dbReference>
<name>B9FZ46_ORYSJ</name>
<dbReference type="PANTHER" id="PTHR11709">
    <property type="entry name" value="MULTI-COPPER OXIDASE"/>
    <property type="match status" value="1"/>
</dbReference>
<dbReference type="InterPro" id="IPR045087">
    <property type="entry name" value="Cu-oxidase_fam"/>
</dbReference>
<organism evidence="7">
    <name type="scientific">Oryza sativa subsp. japonica</name>
    <name type="common">Rice</name>
    <dbReference type="NCBI Taxonomy" id="39947"/>
    <lineage>
        <taxon>Eukaryota</taxon>
        <taxon>Viridiplantae</taxon>
        <taxon>Streptophyta</taxon>
        <taxon>Embryophyta</taxon>
        <taxon>Tracheophyta</taxon>
        <taxon>Spermatophyta</taxon>
        <taxon>Magnoliopsida</taxon>
        <taxon>Liliopsida</taxon>
        <taxon>Poales</taxon>
        <taxon>Poaceae</taxon>
        <taxon>BOP clade</taxon>
        <taxon>Oryzoideae</taxon>
        <taxon>Oryzeae</taxon>
        <taxon>Oryzinae</taxon>
        <taxon>Oryza</taxon>
        <taxon>Oryza sativa</taxon>
    </lineage>
</organism>
<evidence type="ECO:0000259" key="4">
    <source>
        <dbReference type="Pfam" id="PF00394"/>
    </source>
</evidence>
<dbReference type="InterPro" id="IPR011706">
    <property type="entry name" value="Cu-oxidase_C"/>
</dbReference>
<gene>
    <name evidence="7" type="ORF">OsJ_26072</name>
</gene>
<feature type="chain" id="PRO_5002884205" evidence="3">
    <location>
        <begin position="29"/>
        <end position="607"/>
    </location>
</feature>
<dbReference type="FunFam" id="2.60.40.420:FF:000016">
    <property type="entry name" value="Monocopper oxidase-like protein"/>
    <property type="match status" value="1"/>
</dbReference>
<reference evidence="7" key="2">
    <citation type="submission" date="2008-12" db="EMBL/GenBank/DDBJ databases">
        <title>Improved gene annotation of the rice (Oryza sativa) genomes.</title>
        <authorList>
            <person name="Wang J."/>
            <person name="Li R."/>
            <person name="Fan W."/>
            <person name="Huang Q."/>
            <person name="Zhang J."/>
            <person name="Zhou Y."/>
            <person name="Hu Y."/>
            <person name="Zi S."/>
            <person name="Li J."/>
            <person name="Ni P."/>
            <person name="Zheng H."/>
            <person name="Zhang Y."/>
            <person name="Zhao M."/>
            <person name="Hao Q."/>
            <person name="McDermott J."/>
            <person name="Samudrala R."/>
            <person name="Kristiansen K."/>
            <person name="Wong G.K.-S."/>
        </authorList>
    </citation>
    <scope>NUCLEOTIDE SEQUENCE</scope>
</reference>
<dbReference type="Pfam" id="PF07732">
    <property type="entry name" value="Cu-oxidase_3"/>
    <property type="match status" value="1"/>
</dbReference>
<evidence type="ECO:0000313" key="7">
    <source>
        <dbReference type="EMBL" id="EEE68063.1"/>
    </source>
</evidence>
<evidence type="ECO:0000256" key="1">
    <source>
        <dbReference type="ARBA" id="ARBA00010609"/>
    </source>
</evidence>
<evidence type="ECO:0000256" key="2">
    <source>
        <dbReference type="SAM" id="MobiDB-lite"/>
    </source>
</evidence>
<dbReference type="EMBL" id="CM000145">
    <property type="protein sequence ID" value="EEE68063.1"/>
    <property type="molecule type" value="Genomic_DNA"/>
</dbReference>
<protein>
    <submittedName>
        <fullName evidence="7">Uncharacterized protein</fullName>
    </submittedName>
</protein>
<reference evidence="7" key="1">
    <citation type="journal article" date="2005" name="PLoS Biol.">
        <title>The genomes of Oryza sativa: a history of duplications.</title>
        <authorList>
            <person name="Yu J."/>
            <person name="Wang J."/>
            <person name="Lin W."/>
            <person name="Li S."/>
            <person name="Li H."/>
            <person name="Zhou J."/>
            <person name="Ni P."/>
            <person name="Dong W."/>
            <person name="Hu S."/>
            <person name="Zeng C."/>
            <person name="Zhang J."/>
            <person name="Zhang Y."/>
            <person name="Li R."/>
            <person name="Xu Z."/>
            <person name="Li S."/>
            <person name="Li X."/>
            <person name="Zheng H."/>
            <person name="Cong L."/>
            <person name="Lin L."/>
            <person name="Yin J."/>
            <person name="Geng J."/>
            <person name="Li G."/>
            <person name="Shi J."/>
            <person name="Liu J."/>
            <person name="Lv H."/>
            <person name="Li J."/>
            <person name="Wang J."/>
            <person name="Deng Y."/>
            <person name="Ran L."/>
            <person name="Shi X."/>
            <person name="Wang X."/>
            <person name="Wu Q."/>
            <person name="Li C."/>
            <person name="Ren X."/>
            <person name="Wang J."/>
            <person name="Wang X."/>
            <person name="Li D."/>
            <person name="Liu D."/>
            <person name="Zhang X."/>
            <person name="Ji Z."/>
            <person name="Zhao W."/>
            <person name="Sun Y."/>
            <person name="Zhang Z."/>
            <person name="Bao J."/>
            <person name="Han Y."/>
            <person name="Dong L."/>
            <person name="Ji J."/>
            <person name="Chen P."/>
            <person name="Wu S."/>
            <person name="Liu J."/>
            <person name="Xiao Y."/>
            <person name="Bu D."/>
            <person name="Tan J."/>
            <person name="Yang L."/>
            <person name="Ye C."/>
            <person name="Zhang J."/>
            <person name="Xu J."/>
            <person name="Zhou Y."/>
            <person name="Yu Y."/>
            <person name="Zhang B."/>
            <person name="Zhuang S."/>
            <person name="Wei H."/>
            <person name="Liu B."/>
            <person name="Lei M."/>
            <person name="Yu H."/>
            <person name="Li Y."/>
            <person name="Xu H."/>
            <person name="Wei S."/>
            <person name="He X."/>
            <person name="Fang L."/>
            <person name="Zhang Z."/>
            <person name="Zhang Y."/>
            <person name="Huang X."/>
            <person name="Su Z."/>
            <person name="Tong W."/>
            <person name="Li J."/>
            <person name="Tong Z."/>
            <person name="Li S."/>
            <person name="Ye J."/>
            <person name="Wang L."/>
            <person name="Fang L."/>
            <person name="Lei T."/>
            <person name="Chen C."/>
            <person name="Chen H."/>
            <person name="Xu Z."/>
            <person name="Li H."/>
            <person name="Huang H."/>
            <person name="Zhang F."/>
            <person name="Xu H."/>
            <person name="Li N."/>
            <person name="Zhao C."/>
            <person name="Li S."/>
            <person name="Dong L."/>
            <person name="Huang Y."/>
            <person name="Li L."/>
            <person name="Xi Y."/>
            <person name="Qi Q."/>
            <person name="Li W."/>
            <person name="Zhang B."/>
            <person name="Hu W."/>
            <person name="Zhang Y."/>
            <person name="Tian X."/>
            <person name="Jiao Y."/>
            <person name="Liang X."/>
            <person name="Jin J."/>
            <person name="Gao L."/>
            <person name="Zheng W."/>
            <person name="Hao B."/>
            <person name="Liu S."/>
            <person name="Wang W."/>
            <person name="Yuan L."/>
            <person name="Cao M."/>
            <person name="McDermott J."/>
            <person name="Samudrala R."/>
            <person name="Wang J."/>
            <person name="Wong G.K."/>
            <person name="Yang H."/>
        </authorList>
    </citation>
    <scope>NUCLEOTIDE SEQUENCE [LARGE SCALE GENOMIC DNA]</scope>
</reference>
<dbReference type="FunFam" id="2.60.40.420:FF:000012">
    <property type="entry name" value="Monocopper oxidase-like protein"/>
    <property type="match status" value="1"/>
</dbReference>
<dbReference type="SUPFAM" id="SSF49503">
    <property type="entry name" value="Cupredoxins"/>
    <property type="match status" value="3"/>
</dbReference>
<feature type="domain" description="Plastocyanin-like" evidence="6">
    <location>
        <begin position="89"/>
        <end position="159"/>
    </location>
</feature>
<proteinExistence type="inferred from homology"/>
<dbReference type="Pfam" id="PF00394">
    <property type="entry name" value="Cu-oxidase"/>
    <property type="match status" value="1"/>
</dbReference>
<comment type="similarity">
    <text evidence="1">Belongs to the multicopper oxidase family.</text>
</comment>
<dbReference type="Pfam" id="PF07731">
    <property type="entry name" value="Cu-oxidase_2"/>
    <property type="match status" value="1"/>
</dbReference>
<dbReference type="GO" id="GO:0005507">
    <property type="term" value="F:copper ion binding"/>
    <property type="evidence" value="ECO:0007669"/>
    <property type="project" value="InterPro"/>
</dbReference>
<dbReference type="Gene3D" id="2.60.40.420">
    <property type="entry name" value="Cupredoxins - blue copper proteins"/>
    <property type="match status" value="3"/>
</dbReference>
<keyword evidence="3" id="KW-0732">Signal</keyword>
<feature type="region of interest" description="Disordered" evidence="2">
    <location>
        <begin position="60"/>
        <end position="91"/>
    </location>
</feature>
<dbReference type="GO" id="GO:0016491">
    <property type="term" value="F:oxidoreductase activity"/>
    <property type="evidence" value="ECO:0007669"/>
    <property type="project" value="InterPro"/>
</dbReference>
<evidence type="ECO:0000259" key="5">
    <source>
        <dbReference type="Pfam" id="PF07731"/>
    </source>
</evidence>
<dbReference type="InterPro" id="IPR008972">
    <property type="entry name" value="Cupredoxin"/>
</dbReference>
<feature type="domain" description="Plastocyanin-like" evidence="4">
    <location>
        <begin position="172"/>
        <end position="327"/>
    </location>
</feature>
<dbReference type="InterPro" id="IPR011707">
    <property type="entry name" value="Cu-oxidase-like_N"/>
</dbReference>
<dbReference type="PANTHER" id="PTHR11709:SF260">
    <property type="entry name" value="OS08G0154250 PROTEIN"/>
    <property type="match status" value="1"/>
</dbReference>
<evidence type="ECO:0000256" key="3">
    <source>
        <dbReference type="SAM" id="SignalP"/>
    </source>
</evidence>
<dbReference type="AlphaFoldDB" id="B9FZ46"/>
<sequence length="607" mass="67147">MAAAAAVAAVVVAAVVAAAASAAAPASAGEPTRDVRWEVGYMTVAPLGVSQKFLFICETGDRDKQPVPGPTPERDNQLEREGERPKQPDEPLLLTWDGIQMRMNSWQDGVAGTNCPIPPGWNWTYQFQLKDQIGSFFYFPSLGLQRAAGGFGPVTVNNRAVVPVPFAQPDGDITLFIGDWYTKSHVELRKMLDDGKDLGIPDGILINGKGPYSYDNTLIPEGLQHETVGVEPGKTYRFRVHNVGTSTSLNFRIQNHNMRLVEAEGTYTYQQNYTNLDIHVGQSYSFLVTMDQNASTDYYIVASPRFVTNESRWHDVNGVAVLQYSNSKGRASGPLPDGPNDFYYKSYSMDQARSIKMNTTAGAARPNPQGSFRYDSINITQTFVLKNELPLLINGKRRRTINGVSYSPPETPLRLADLHNLTGVYKTDFPTMPGNAPPKMASSTLNASYKGFLEIVFQNNDTGVQTYHLDGYSFFVVGMDNGDWTPDCRSRYNKWDAISRSTTQVFPGGWTAVLVSLDNVGIWNLRSEKLDNWYNGQEVYVKVADPLGYNITEMIMPDNALYCGLLKDLQKPQIHQVNSKSSAQAADRWGARVLAMVLLIIAAVVSI</sequence>
<feature type="signal peptide" evidence="3">
    <location>
        <begin position="1"/>
        <end position="28"/>
    </location>
</feature>
<dbReference type="InterPro" id="IPR001117">
    <property type="entry name" value="Cu-oxidase_2nd"/>
</dbReference>
<evidence type="ECO:0000259" key="6">
    <source>
        <dbReference type="Pfam" id="PF07732"/>
    </source>
</evidence>
<accession>B9FZ46</accession>
<feature type="domain" description="Plastocyanin-like" evidence="5">
    <location>
        <begin position="411"/>
        <end position="544"/>
    </location>
</feature>
<dbReference type="PlantReactome" id="R-OSA-5608118">
    <property type="pathway name" value="Auxin signalling"/>
</dbReference>
<feature type="compositionally biased region" description="Basic and acidic residues" evidence="2">
    <location>
        <begin position="72"/>
        <end position="89"/>
    </location>
</feature>